<keyword evidence="3" id="KW-1185">Reference proteome</keyword>
<sequence>MAIPVLAACGMPKVLQAHLLTNSIYVWQDADRQSHEARQSEGGEQGDPLMPALYAIAQHPAFAAVHTQLREGEAVFAYLDDIYVVAVPERIRELLDACQQALREHACIELNRGETRIWNAAGEEPAHISELRGHGEQPIWTGDSSLPRDRQGLLVLGTPLGTDDDVRGKEADGARPPPHPHPRGPRPASCVATSALLRRPPSQLPPAERPARTHIANCLGSLVHSGDQLPAAAVQASQLALGFGGQGLRSATRSPQIAANLLHALAAPHASGSSAVAAVAQAADHLAAQGYRVPAWAWDAPEPRHPAQADDHDQPGHRLRGWQRYAARACDQRAFERKRWQQALRRNGDEASTCPGKEGNKSGRALSHLEPEDDEAGSVARRGDKPTSERGTVQAPSSSGQFGVRPSGPTSRSRSSCRSNPSYVIYARLLLSHIIRTVPPNVVAPAIRNMMPECLGSAPSDAVYRVAAFAGLPASLGSLGVQNTKRTAPAAYWAVPLWRVFASWRMTDKCTFRACAHVGPTWIRSGGAEVNLYGDHALTVTNMLARAWPWAKHKLVVLGFETSGRSNEDPSRSFLNLFRLHVLCEHRRLDRLG</sequence>
<organism evidence="2 3">
    <name type="scientific">Symbiodinium microadriaticum</name>
    <name type="common">Dinoflagellate</name>
    <name type="synonym">Zooxanthella microadriatica</name>
    <dbReference type="NCBI Taxonomy" id="2951"/>
    <lineage>
        <taxon>Eukaryota</taxon>
        <taxon>Sar</taxon>
        <taxon>Alveolata</taxon>
        <taxon>Dinophyceae</taxon>
        <taxon>Suessiales</taxon>
        <taxon>Symbiodiniaceae</taxon>
        <taxon>Symbiodinium</taxon>
    </lineage>
</organism>
<evidence type="ECO:0000313" key="2">
    <source>
        <dbReference type="EMBL" id="OLP94183.1"/>
    </source>
</evidence>
<name>A0A1Q9DGA4_SYMMI</name>
<comment type="caution">
    <text evidence="2">The sequence shown here is derived from an EMBL/GenBank/DDBJ whole genome shotgun (WGS) entry which is preliminary data.</text>
</comment>
<evidence type="ECO:0000256" key="1">
    <source>
        <dbReference type="SAM" id="MobiDB-lite"/>
    </source>
</evidence>
<feature type="compositionally biased region" description="Polar residues" evidence="1">
    <location>
        <begin position="389"/>
        <end position="401"/>
    </location>
</feature>
<feature type="region of interest" description="Disordered" evidence="1">
    <location>
        <begin position="342"/>
        <end position="418"/>
    </location>
</feature>
<feature type="compositionally biased region" description="Low complexity" evidence="1">
    <location>
        <begin position="405"/>
        <end position="418"/>
    </location>
</feature>
<dbReference type="OrthoDB" id="449313at2759"/>
<accession>A0A1Q9DGA4</accession>
<evidence type="ECO:0000313" key="3">
    <source>
        <dbReference type="Proteomes" id="UP000186817"/>
    </source>
</evidence>
<proteinExistence type="predicted"/>
<dbReference type="AlphaFoldDB" id="A0A1Q9DGA4"/>
<protein>
    <recommendedName>
        <fullName evidence="4">Reverse transcriptase domain-containing protein</fullName>
    </recommendedName>
</protein>
<gene>
    <name evidence="2" type="ORF">AK812_SmicGene23838</name>
</gene>
<feature type="region of interest" description="Disordered" evidence="1">
    <location>
        <begin position="158"/>
        <end position="189"/>
    </location>
</feature>
<reference evidence="2 3" key="1">
    <citation type="submission" date="2016-02" db="EMBL/GenBank/DDBJ databases">
        <title>Genome analysis of coral dinoflagellate symbionts highlights evolutionary adaptations to a symbiotic lifestyle.</title>
        <authorList>
            <person name="Aranda M."/>
            <person name="Li Y."/>
            <person name="Liew Y.J."/>
            <person name="Baumgarten S."/>
            <person name="Simakov O."/>
            <person name="Wilson M."/>
            <person name="Piel J."/>
            <person name="Ashoor H."/>
            <person name="Bougouffa S."/>
            <person name="Bajic V.B."/>
            <person name="Ryu T."/>
            <person name="Ravasi T."/>
            <person name="Bayer T."/>
            <person name="Micklem G."/>
            <person name="Kim H."/>
            <person name="Bhak J."/>
            <person name="Lajeunesse T.C."/>
            <person name="Voolstra C.R."/>
        </authorList>
    </citation>
    <scope>NUCLEOTIDE SEQUENCE [LARGE SCALE GENOMIC DNA]</scope>
    <source>
        <strain evidence="2 3">CCMP2467</strain>
    </source>
</reference>
<dbReference type="EMBL" id="LSRX01000554">
    <property type="protein sequence ID" value="OLP94183.1"/>
    <property type="molecule type" value="Genomic_DNA"/>
</dbReference>
<feature type="compositionally biased region" description="Basic and acidic residues" evidence="1">
    <location>
        <begin position="164"/>
        <end position="173"/>
    </location>
</feature>
<dbReference type="Proteomes" id="UP000186817">
    <property type="component" value="Unassembled WGS sequence"/>
</dbReference>
<evidence type="ECO:0008006" key="4">
    <source>
        <dbReference type="Google" id="ProtNLM"/>
    </source>
</evidence>